<gene>
    <name evidence="1" type="ORF">RR48_15329</name>
</gene>
<organism evidence="1 2">
    <name type="scientific">Papilio machaon</name>
    <name type="common">Old World swallowtail butterfly</name>
    <dbReference type="NCBI Taxonomy" id="76193"/>
    <lineage>
        <taxon>Eukaryota</taxon>
        <taxon>Metazoa</taxon>
        <taxon>Ecdysozoa</taxon>
        <taxon>Arthropoda</taxon>
        <taxon>Hexapoda</taxon>
        <taxon>Insecta</taxon>
        <taxon>Pterygota</taxon>
        <taxon>Neoptera</taxon>
        <taxon>Endopterygota</taxon>
        <taxon>Lepidoptera</taxon>
        <taxon>Glossata</taxon>
        <taxon>Ditrysia</taxon>
        <taxon>Papilionoidea</taxon>
        <taxon>Papilionidae</taxon>
        <taxon>Papilioninae</taxon>
        <taxon>Papilio</taxon>
    </lineage>
</organism>
<keyword evidence="2" id="KW-1185">Reference proteome</keyword>
<dbReference type="InParanoid" id="A0A194QUI4"/>
<accession>A0A194QUI4</accession>
<reference evidence="1 2" key="1">
    <citation type="journal article" date="2015" name="Nat. Commun.">
        <title>Outbred genome sequencing and CRISPR/Cas9 gene editing in butterflies.</title>
        <authorList>
            <person name="Li X."/>
            <person name="Fan D."/>
            <person name="Zhang W."/>
            <person name="Liu G."/>
            <person name="Zhang L."/>
            <person name="Zhao L."/>
            <person name="Fang X."/>
            <person name="Chen L."/>
            <person name="Dong Y."/>
            <person name="Chen Y."/>
            <person name="Ding Y."/>
            <person name="Zhao R."/>
            <person name="Feng M."/>
            <person name="Zhu Y."/>
            <person name="Feng Y."/>
            <person name="Jiang X."/>
            <person name="Zhu D."/>
            <person name="Xiang H."/>
            <person name="Feng X."/>
            <person name="Li S."/>
            <person name="Wang J."/>
            <person name="Zhang G."/>
            <person name="Kronforst M.R."/>
            <person name="Wang W."/>
        </authorList>
    </citation>
    <scope>NUCLEOTIDE SEQUENCE [LARGE SCALE GENOMIC DNA]</scope>
    <source>
        <strain evidence="1">Ya'a_city_454_Pm</strain>
        <tissue evidence="1">Whole body</tissue>
    </source>
</reference>
<evidence type="ECO:0000313" key="2">
    <source>
        <dbReference type="Proteomes" id="UP000053240"/>
    </source>
</evidence>
<sequence>MLKWLGCQEWDGGMMVRGGVGRGGRSAREARALEITRRISVAPLPAARRMRSADSATLPLSANYSQSTDVLVVGTWVIMT</sequence>
<name>A0A194QUI4_PAPMA</name>
<dbReference type="EMBL" id="KQ461108">
    <property type="protein sequence ID" value="KPJ09188.1"/>
    <property type="molecule type" value="Genomic_DNA"/>
</dbReference>
<dbReference type="Proteomes" id="UP000053240">
    <property type="component" value="Unassembled WGS sequence"/>
</dbReference>
<dbReference type="AlphaFoldDB" id="A0A194QUI4"/>
<protein>
    <submittedName>
        <fullName evidence="1">Uncharacterized protein</fullName>
    </submittedName>
</protein>
<evidence type="ECO:0000313" key="1">
    <source>
        <dbReference type="EMBL" id="KPJ09188.1"/>
    </source>
</evidence>
<proteinExistence type="predicted"/>